<dbReference type="InterPro" id="IPR004839">
    <property type="entry name" value="Aminotransferase_I/II_large"/>
</dbReference>
<dbReference type="Gene3D" id="3.40.640.10">
    <property type="entry name" value="Type I PLP-dependent aspartate aminotransferase-like (Major domain)"/>
    <property type="match status" value="1"/>
</dbReference>
<evidence type="ECO:0000256" key="4">
    <source>
        <dbReference type="ARBA" id="ARBA00023125"/>
    </source>
</evidence>
<dbReference type="SMART" id="SM00345">
    <property type="entry name" value="HTH_GNTR"/>
    <property type="match status" value="1"/>
</dbReference>
<evidence type="ECO:0000256" key="1">
    <source>
        <dbReference type="ARBA" id="ARBA00005384"/>
    </source>
</evidence>
<dbReference type="SUPFAM" id="SSF46785">
    <property type="entry name" value="Winged helix' DNA-binding domain"/>
    <property type="match status" value="1"/>
</dbReference>
<reference evidence="7 8" key="1">
    <citation type="submission" date="2019-03" db="EMBL/GenBank/DDBJ databases">
        <title>Draft Genome Sequence of Desulfosporosinus fructosivorans Strain 63.6F, Isolated from Marine Sediment in the Baltic Sea.</title>
        <authorList>
            <person name="Hausmann B."/>
            <person name="Vandieken V."/>
            <person name="Pjevac P."/>
            <person name="Schreck K."/>
            <person name="Herbold C.W."/>
            <person name="Loy A."/>
        </authorList>
    </citation>
    <scope>NUCLEOTIDE SEQUENCE [LARGE SCALE GENOMIC DNA]</scope>
    <source>
        <strain evidence="7 8">63.6F</strain>
    </source>
</reference>
<dbReference type="SUPFAM" id="SSF53383">
    <property type="entry name" value="PLP-dependent transferases"/>
    <property type="match status" value="1"/>
</dbReference>
<dbReference type="PROSITE" id="PS50949">
    <property type="entry name" value="HTH_GNTR"/>
    <property type="match status" value="1"/>
</dbReference>
<dbReference type="PANTHER" id="PTHR46577">
    <property type="entry name" value="HTH-TYPE TRANSCRIPTIONAL REGULATORY PROTEIN GABR"/>
    <property type="match status" value="1"/>
</dbReference>
<dbReference type="Pfam" id="PF00392">
    <property type="entry name" value="GntR"/>
    <property type="match status" value="1"/>
</dbReference>
<dbReference type="Proteomes" id="UP000298460">
    <property type="component" value="Unassembled WGS sequence"/>
</dbReference>
<evidence type="ECO:0000256" key="3">
    <source>
        <dbReference type="ARBA" id="ARBA00023015"/>
    </source>
</evidence>
<keyword evidence="2" id="KW-0663">Pyridoxal phosphate</keyword>
<accession>A0A4Z0R8P9</accession>
<protein>
    <submittedName>
        <fullName evidence="7">PLP-dependent aminotransferase family protein</fullName>
    </submittedName>
</protein>
<gene>
    <name evidence="7" type="ORF">E4K67_08405</name>
</gene>
<dbReference type="InterPro" id="IPR015421">
    <property type="entry name" value="PyrdxlP-dep_Trfase_major"/>
</dbReference>
<organism evidence="7 8">
    <name type="scientific">Desulfosporosinus fructosivorans</name>
    <dbReference type="NCBI Taxonomy" id="2018669"/>
    <lineage>
        <taxon>Bacteria</taxon>
        <taxon>Bacillati</taxon>
        <taxon>Bacillota</taxon>
        <taxon>Clostridia</taxon>
        <taxon>Eubacteriales</taxon>
        <taxon>Desulfitobacteriaceae</taxon>
        <taxon>Desulfosporosinus</taxon>
    </lineage>
</organism>
<keyword evidence="8" id="KW-1185">Reference proteome</keyword>
<dbReference type="EMBL" id="SPQQ01000003">
    <property type="protein sequence ID" value="TGE38006.1"/>
    <property type="molecule type" value="Genomic_DNA"/>
</dbReference>
<evidence type="ECO:0000256" key="5">
    <source>
        <dbReference type="ARBA" id="ARBA00023163"/>
    </source>
</evidence>
<dbReference type="GO" id="GO:0003677">
    <property type="term" value="F:DNA binding"/>
    <property type="evidence" value="ECO:0007669"/>
    <property type="project" value="UniProtKB-KW"/>
</dbReference>
<comment type="similarity">
    <text evidence="1">In the C-terminal section; belongs to the class-I pyridoxal-phosphate-dependent aminotransferase family.</text>
</comment>
<comment type="caution">
    <text evidence="7">The sequence shown here is derived from an EMBL/GenBank/DDBJ whole genome shotgun (WGS) entry which is preliminary data.</text>
</comment>
<evidence type="ECO:0000256" key="2">
    <source>
        <dbReference type="ARBA" id="ARBA00022898"/>
    </source>
</evidence>
<dbReference type="PANTHER" id="PTHR46577:SF1">
    <property type="entry name" value="HTH-TYPE TRANSCRIPTIONAL REGULATORY PROTEIN GABR"/>
    <property type="match status" value="1"/>
</dbReference>
<dbReference type="Pfam" id="PF00155">
    <property type="entry name" value="Aminotran_1_2"/>
    <property type="match status" value="1"/>
</dbReference>
<dbReference type="InterPro" id="IPR000524">
    <property type="entry name" value="Tscrpt_reg_HTH_GntR"/>
</dbReference>
<dbReference type="CDD" id="cd00609">
    <property type="entry name" value="AAT_like"/>
    <property type="match status" value="1"/>
</dbReference>
<dbReference type="RefSeq" id="WP_135545989.1">
    <property type="nucleotide sequence ID" value="NZ_SPQQ01000003.1"/>
</dbReference>
<dbReference type="InterPro" id="IPR036388">
    <property type="entry name" value="WH-like_DNA-bd_sf"/>
</dbReference>
<name>A0A4Z0R8P9_9FIRM</name>
<keyword evidence="5" id="KW-0804">Transcription</keyword>
<dbReference type="GO" id="GO:0003700">
    <property type="term" value="F:DNA-binding transcription factor activity"/>
    <property type="evidence" value="ECO:0007669"/>
    <property type="project" value="InterPro"/>
</dbReference>
<feature type="domain" description="HTH gntR-type" evidence="6">
    <location>
        <begin position="12"/>
        <end position="80"/>
    </location>
</feature>
<sequence>MWGIELQRQGEISLSRQIYQTLRDYIIDGQIKQGEALPSTRELAKQLTVSRNTVSEAYEMLIAEGFVISRQGSPTRVAEGLSLEKTPFVERTKETLPHPQSFRVDFKTGQPDLRYFPRYLWQQLFVKTFEKMPLNQLGYSGPEGLLPLREEIAAWLFRSKGLAVSSQDIFITAGATQALHLLADLLSTDGREMLIEDPCHIGMLRALQGKGYSMRPVPVDALGLQTDYLEGKGAGAIYVTPSHQFPLGGILPATRRAELIRFARDNNLYIVEDDYDSEFRYCGASVSPLYAMDPQRVIYVGTFSKILFPALRIGYVVLPLKLHSQWRYLRIHADVQNPPFEQAALAEYLHTRKLDRHVQQMRRLYGQRRQVLLQTLEETFVKVWHPWGDAAGLHLALEFPGLRFDSEFAQRAQNYGIRVTPVEYHSICKGKHLDKLLIGYGHLEPDEIRKGILLLHDFMKENS</sequence>
<proteinExistence type="inferred from homology"/>
<dbReference type="GO" id="GO:0008483">
    <property type="term" value="F:transaminase activity"/>
    <property type="evidence" value="ECO:0007669"/>
    <property type="project" value="UniProtKB-KW"/>
</dbReference>
<dbReference type="CDD" id="cd07377">
    <property type="entry name" value="WHTH_GntR"/>
    <property type="match status" value="1"/>
</dbReference>
<dbReference type="Gene3D" id="1.10.10.10">
    <property type="entry name" value="Winged helix-like DNA-binding domain superfamily/Winged helix DNA-binding domain"/>
    <property type="match status" value="1"/>
</dbReference>
<evidence type="ECO:0000313" key="7">
    <source>
        <dbReference type="EMBL" id="TGE38006.1"/>
    </source>
</evidence>
<keyword evidence="4" id="KW-0238">DNA-binding</keyword>
<dbReference type="PRINTS" id="PR00035">
    <property type="entry name" value="HTHGNTR"/>
</dbReference>
<dbReference type="GO" id="GO:0030170">
    <property type="term" value="F:pyridoxal phosphate binding"/>
    <property type="evidence" value="ECO:0007669"/>
    <property type="project" value="InterPro"/>
</dbReference>
<dbReference type="InterPro" id="IPR015424">
    <property type="entry name" value="PyrdxlP-dep_Trfase"/>
</dbReference>
<dbReference type="InterPro" id="IPR036390">
    <property type="entry name" value="WH_DNA-bd_sf"/>
</dbReference>
<keyword evidence="7" id="KW-0032">Aminotransferase</keyword>
<dbReference type="InterPro" id="IPR051446">
    <property type="entry name" value="HTH_trans_reg/aminotransferase"/>
</dbReference>
<keyword evidence="3" id="KW-0805">Transcription regulation</keyword>
<dbReference type="OrthoDB" id="9808770at2"/>
<evidence type="ECO:0000313" key="8">
    <source>
        <dbReference type="Proteomes" id="UP000298460"/>
    </source>
</evidence>
<evidence type="ECO:0000259" key="6">
    <source>
        <dbReference type="PROSITE" id="PS50949"/>
    </source>
</evidence>
<dbReference type="AlphaFoldDB" id="A0A4Z0R8P9"/>
<keyword evidence="7" id="KW-0808">Transferase</keyword>